<accession>A0NFZ2</accession>
<proteinExistence type="predicted"/>
<reference evidence="1" key="4">
    <citation type="journal article" date="2007" name="Genome Biol.">
        <title>Update of the Anopheles gambiae PEST genome assembly.</title>
        <authorList>
            <person name="Sharakhova M.V."/>
            <person name="Hammond M.P."/>
            <person name="Lobo N.F."/>
            <person name="Krzywinski J."/>
            <person name="Unger M.F."/>
            <person name="Hillenmeyer M.E."/>
            <person name="Bruggner R.V."/>
            <person name="Birney E."/>
            <person name="Collins F.H."/>
        </authorList>
    </citation>
    <scope>NUCLEOTIDE SEQUENCE</scope>
    <source>
        <strain evidence="1">PEST</strain>
    </source>
</reference>
<organism evidence="1">
    <name type="scientific">Anopheles gambiae</name>
    <name type="common">African malaria mosquito</name>
    <dbReference type="NCBI Taxonomy" id="7165"/>
    <lineage>
        <taxon>Eukaryota</taxon>
        <taxon>Metazoa</taxon>
        <taxon>Ecdysozoa</taxon>
        <taxon>Arthropoda</taxon>
        <taxon>Hexapoda</taxon>
        <taxon>Insecta</taxon>
        <taxon>Pterygota</taxon>
        <taxon>Neoptera</taxon>
        <taxon>Endopterygota</taxon>
        <taxon>Diptera</taxon>
        <taxon>Nematocera</taxon>
        <taxon>Culicoidea</taxon>
        <taxon>Culicidae</taxon>
        <taxon>Anophelinae</taxon>
        <taxon>Anopheles</taxon>
    </lineage>
</organism>
<gene>
    <name evidence="1" type="ORF">AgaP_AGAP010038</name>
</gene>
<dbReference type="HOGENOM" id="CLU_2518897_0_0_1"/>
<protein>
    <submittedName>
        <fullName evidence="1">AGAP010038-PA</fullName>
    </submittedName>
</protein>
<reference evidence="1" key="2">
    <citation type="submission" date="2002-03" db="EMBL/GenBank/DDBJ databases">
        <authorList>
            <consortium name="The Anopheles Genome Sequencing Consortium"/>
        </authorList>
    </citation>
    <scope>NUCLEOTIDE SEQUENCE</scope>
    <source>
        <strain evidence="1">PEST</strain>
    </source>
</reference>
<evidence type="ECO:0000313" key="1">
    <source>
        <dbReference type="EMBL" id="EAU76081.1"/>
    </source>
</evidence>
<dbReference type="EMBL" id="AAAB01008980">
    <property type="protein sequence ID" value="EAU76081.1"/>
    <property type="molecule type" value="Genomic_DNA"/>
</dbReference>
<sequence length="85" mass="10012">KKSFVSRDVYLKPLRRPCVLVPYGLHEPTFWNHSSHRACDHRLQLKFIRLLFSLIRKFNRNAASKGATTCVTKEIIVKQRVYNNV</sequence>
<name>A0NFZ2_ANOGA</name>
<comment type="caution">
    <text evidence="1">The sequence shown here is derived from an EMBL/GenBank/DDBJ whole genome shotgun (WGS) entry which is preliminary data.</text>
</comment>
<feature type="non-terminal residue" evidence="1">
    <location>
        <position position="1"/>
    </location>
</feature>
<dbReference type="AlphaFoldDB" id="A0NFZ2"/>
<reference evidence="1" key="1">
    <citation type="journal article" date="2002" name="Science">
        <title>The genome sequence of the malaria mosquito Anopheles gambiae.</title>
        <authorList>
            <person name="Holt R.A."/>
            <person name="Subramanian G.M."/>
            <person name="Halpern A."/>
            <person name="Sutton G.G."/>
            <person name="Charlab R."/>
            <person name="Nusskern D.R."/>
            <person name="Wincker P."/>
            <person name="Clark A.G."/>
            <person name="Ribeiro J.M."/>
            <person name="Wides R."/>
            <person name="Salzberg S.L."/>
            <person name="Loftus B."/>
            <person name="Yandell M."/>
            <person name="Majoros W.H."/>
            <person name="Rusch D.B."/>
            <person name="Lai Z."/>
            <person name="Kraft C.L."/>
            <person name="Abril J.F."/>
            <person name="Anthouard V."/>
            <person name="Arensburger P."/>
            <person name="Atkinson P.W."/>
            <person name="Baden H."/>
            <person name="de Berardinis V."/>
            <person name="Baldwin D."/>
            <person name="Benes V."/>
            <person name="Biedler J."/>
            <person name="Blass C."/>
            <person name="Bolanos R."/>
            <person name="Boscus D."/>
            <person name="Barnstead M."/>
            <person name="Cai S."/>
            <person name="Center A."/>
            <person name="Chaturverdi K."/>
            <person name="Christophides G.K."/>
            <person name="Chrystal M.A."/>
            <person name="Clamp M."/>
            <person name="Cravchik A."/>
            <person name="Curwen V."/>
            <person name="Dana A."/>
            <person name="Delcher A."/>
            <person name="Dew I."/>
            <person name="Evans C.A."/>
            <person name="Flanigan M."/>
            <person name="Grundschober-Freimoser A."/>
            <person name="Friedli L."/>
            <person name="Gu Z."/>
            <person name="Guan P."/>
            <person name="Guigo R."/>
            <person name="Hillenmeyer M.E."/>
            <person name="Hladun S.L."/>
            <person name="Hogan J.R."/>
            <person name="Hong Y.S."/>
            <person name="Hoover J."/>
            <person name="Jaillon O."/>
            <person name="Ke Z."/>
            <person name="Kodira C."/>
            <person name="Kokoza E."/>
            <person name="Koutsos A."/>
            <person name="Letunic I."/>
            <person name="Levitsky A."/>
            <person name="Liang Y."/>
            <person name="Lin J.J."/>
            <person name="Lobo N.F."/>
            <person name="Lopez J.R."/>
            <person name="Malek J.A."/>
            <person name="McIntosh T.C."/>
            <person name="Meister S."/>
            <person name="Miller J."/>
            <person name="Mobarry C."/>
            <person name="Mongin E."/>
            <person name="Murphy S.D."/>
            <person name="O'Brochta D.A."/>
            <person name="Pfannkoch C."/>
            <person name="Qi R."/>
            <person name="Regier M.A."/>
            <person name="Remington K."/>
            <person name="Shao H."/>
            <person name="Sharakhova M.V."/>
            <person name="Sitter C.D."/>
            <person name="Shetty J."/>
            <person name="Smith T.J."/>
            <person name="Strong R."/>
            <person name="Sun J."/>
            <person name="Thomasova D."/>
            <person name="Ton L.Q."/>
            <person name="Topalis P."/>
            <person name="Tu Z."/>
            <person name="Unger M.F."/>
            <person name="Walenz B."/>
            <person name="Wang A."/>
            <person name="Wang J."/>
            <person name="Wang M."/>
            <person name="Wang X."/>
            <person name="Woodford K.J."/>
            <person name="Wortman J.R."/>
            <person name="Wu M."/>
            <person name="Yao A."/>
            <person name="Zdobnov E.M."/>
            <person name="Zhang H."/>
            <person name="Zhao Q."/>
            <person name="Zhao S."/>
            <person name="Zhu S.C."/>
            <person name="Zhimulev I."/>
            <person name="Coluzzi M."/>
            <person name="della Torre A."/>
            <person name="Roth C.W."/>
            <person name="Louis C."/>
            <person name="Kalush F."/>
            <person name="Mural R.J."/>
            <person name="Myers E.W."/>
            <person name="Adams M.D."/>
            <person name="Smith H.O."/>
            <person name="Broder S."/>
            <person name="Gardner M.J."/>
            <person name="Fraser C.M."/>
            <person name="Birney E."/>
            <person name="Bork P."/>
            <person name="Brey P.T."/>
            <person name="Venter J.C."/>
            <person name="Weissenbach J."/>
            <person name="Kafatos F.C."/>
            <person name="Collins F.H."/>
            <person name="Hoffman S.L."/>
        </authorList>
    </citation>
    <scope>NUCLEOTIDE SEQUENCE [LARGE SCALE GENOMIC DNA]</scope>
    <source>
        <strain evidence="1">PEST</strain>
    </source>
</reference>
<dbReference type="PaxDb" id="7165-AGAP010038-PA"/>
<reference evidence="1" key="3">
    <citation type="journal article" date="2004" name="Trends Parasitol.">
        <title>The Anopheles gambiae genome: an update.</title>
        <authorList>
            <person name="Mongin E."/>
            <person name="Louis C."/>
            <person name="Holt R.A."/>
            <person name="Birney E."/>
            <person name="Collins F.H."/>
        </authorList>
    </citation>
    <scope>NUCLEOTIDE SEQUENCE</scope>
    <source>
        <strain evidence="1">PEST</strain>
    </source>
</reference>
<reference evidence="1" key="5">
    <citation type="submission" date="2011-05" db="EMBL/GenBank/DDBJ databases">
        <authorList>
            <consortium name="VectorBase"/>
        </authorList>
    </citation>
    <scope>NUCLEOTIDE SEQUENCE</scope>
    <source>
        <strain evidence="1">PEST</strain>
    </source>
</reference>